<name>A0ABS2CHS0_9MICO</name>
<evidence type="ECO:0000313" key="1">
    <source>
        <dbReference type="EMBL" id="MBM6399425.1"/>
    </source>
</evidence>
<proteinExistence type="predicted"/>
<reference evidence="1" key="1">
    <citation type="submission" date="2021-02" db="EMBL/GenBank/DDBJ databases">
        <title>Phycicoccus sp. MQZ13P-5T, whole genome shotgun sequence.</title>
        <authorList>
            <person name="Tuo L."/>
        </authorList>
    </citation>
    <scope>NUCLEOTIDE SEQUENCE</scope>
    <source>
        <strain evidence="1">MQZ13P-5</strain>
    </source>
</reference>
<keyword evidence="2" id="KW-1185">Reference proteome</keyword>
<gene>
    <name evidence="1" type="ORF">JQN70_03410</name>
</gene>
<accession>A0ABS2CHS0</accession>
<protein>
    <recommendedName>
        <fullName evidence="3">Pyridoxamine 5'-phosphate oxidase</fullName>
    </recommendedName>
</protein>
<dbReference type="RefSeq" id="WP_204129907.1">
    <property type="nucleotide sequence ID" value="NZ_JAFDVD010000004.1"/>
</dbReference>
<sequence>MTTTSTSTPAGVPTCPEAEAVRELGRQPLFPPADADAETFRRWLAASPWPEVVFASAGTR</sequence>
<dbReference type="EMBL" id="JAFDVD010000004">
    <property type="protein sequence ID" value="MBM6399425.1"/>
    <property type="molecule type" value="Genomic_DNA"/>
</dbReference>
<dbReference type="Proteomes" id="UP001430172">
    <property type="component" value="Unassembled WGS sequence"/>
</dbReference>
<evidence type="ECO:0008006" key="3">
    <source>
        <dbReference type="Google" id="ProtNLM"/>
    </source>
</evidence>
<evidence type="ECO:0000313" key="2">
    <source>
        <dbReference type="Proteomes" id="UP001430172"/>
    </source>
</evidence>
<organism evidence="1 2">
    <name type="scientific">Phycicoccus sonneratiae</name>
    <dbReference type="NCBI Taxonomy" id="2807628"/>
    <lineage>
        <taxon>Bacteria</taxon>
        <taxon>Bacillati</taxon>
        <taxon>Actinomycetota</taxon>
        <taxon>Actinomycetes</taxon>
        <taxon>Micrococcales</taxon>
        <taxon>Intrasporangiaceae</taxon>
        <taxon>Phycicoccus</taxon>
    </lineage>
</organism>
<comment type="caution">
    <text evidence="1">The sequence shown here is derived from an EMBL/GenBank/DDBJ whole genome shotgun (WGS) entry which is preliminary data.</text>
</comment>